<reference evidence="7" key="1">
    <citation type="submission" date="2020-02" db="EMBL/GenBank/DDBJ databases">
        <authorList>
            <person name="Shen X.-R."/>
            <person name="Zhang Y.-X."/>
        </authorList>
    </citation>
    <scope>NUCLEOTIDE SEQUENCE</scope>
    <source>
        <strain evidence="7">SYP-B3998</strain>
    </source>
</reference>
<comment type="subcellular location">
    <subcellularLocation>
        <location evidence="1">Membrane</location>
        <topology evidence="1">Multi-pass membrane protein</topology>
    </subcellularLocation>
</comment>
<dbReference type="GO" id="GO:0016874">
    <property type="term" value="F:ligase activity"/>
    <property type="evidence" value="ECO:0007669"/>
    <property type="project" value="UniProtKB-KW"/>
</dbReference>
<evidence type="ECO:0000256" key="1">
    <source>
        <dbReference type="ARBA" id="ARBA00004141"/>
    </source>
</evidence>
<keyword evidence="7" id="KW-0436">Ligase</keyword>
<evidence type="ECO:0000256" key="4">
    <source>
        <dbReference type="ARBA" id="ARBA00023136"/>
    </source>
</evidence>
<dbReference type="InterPro" id="IPR007016">
    <property type="entry name" value="O-antigen_ligase-rel_domated"/>
</dbReference>
<dbReference type="InterPro" id="IPR011990">
    <property type="entry name" value="TPR-like_helical_dom_sf"/>
</dbReference>
<dbReference type="AlphaFoldDB" id="A0A6G4A5U4"/>
<evidence type="ECO:0000256" key="3">
    <source>
        <dbReference type="ARBA" id="ARBA00022989"/>
    </source>
</evidence>
<feature type="transmembrane region" description="Helical" evidence="5">
    <location>
        <begin position="108"/>
        <end position="126"/>
    </location>
</feature>
<feature type="transmembrane region" description="Helical" evidence="5">
    <location>
        <begin position="220"/>
        <end position="239"/>
    </location>
</feature>
<feature type="transmembrane region" description="Helical" evidence="5">
    <location>
        <begin position="55"/>
        <end position="75"/>
    </location>
</feature>
<feature type="transmembrane region" description="Helical" evidence="5">
    <location>
        <begin position="269"/>
        <end position="286"/>
    </location>
</feature>
<keyword evidence="3 5" id="KW-1133">Transmembrane helix</keyword>
<comment type="caution">
    <text evidence="7">The sequence shown here is derived from an EMBL/GenBank/DDBJ whole genome shotgun (WGS) entry which is preliminary data.</text>
</comment>
<feature type="transmembrane region" description="Helical" evidence="5">
    <location>
        <begin position="478"/>
        <end position="496"/>
    </location>
</feature>
<feature type="transmembrane region" description="Helical" evidence="5">
    <location>
        <begin position="343"/>
        <end position="364"/>
    </location>
</feature>
<feature type="transmembrane region" description="Helical" evidence="5">
    <location>
        <begin position="306"/>
        <end position="331"/>
    </location>
</feature>
<protein>
    <submittedName>
        <fullName evidence="7">O-antigen ligase domain-containing protein</fullName>
    </submittedName>
</protein>
<feature type="transmembrane region" description="Helical" evidence="5">
    <location>
        <begin position="502"/>
        <end position="519"/>
    </location>
</feature>
<dbReference type="Gene3D" id="1.25.40.10">
    <property type="entry name" value="Tetratricopeptide repeat domain"/>
    <property type="match status" value="1"/>
</dbReference>
<feature type="transmembrane region" description="Helical" evidence="5">
    <location>
        <begin position="17"/>
        <end position="35"/>
    </location>
</feature>
<name>A0A6G4A5U4_9BACL</name>
<dbReference type="PANTHER" id="PTHR37422">
    <property type="entry name" value="TEICHURONIC ACID BIOSYNTHESIS PROTEIN TUAE"/>
    <property type="match status" value="1"/>
</dbReference>
<feature type="transmembrane region" description="Helical" evidence="5">
    <location>
        <begin position="245"/>
        <end position="262"/>
    </location>
</feature>
<sequence length="826" mass="93887">MQQPVKDAAAEVEKKSVIYWLIIGLLVFFLFWAPFQKGLFNGNSFDFERPIYSSVIWSSIFLFMLSIHLFFIWKLRDHRDTLCFLVLLIPLTYLISLIHAASQHYAVNMLYIQMIYITFFILGSFLMRNKLGYSIISGTLMASGYFIVIFGLLNWFGNARFAGALVGWFTDINGVYNQAVMNDSNGIRLTSVFQYANSYAAYLIAILLASTFYVVKSRKWYAIAVHAFMMLLVIISFWLTLSRGAIVILPAVLLIILVFQNLQKQTLMLIHLGLAFIVSLVILAKITDIGVQLESQFSLSLSWQGWIWLLVASASFAILSVLIQLFLAPILDKKLQRFAGRKFTNIILPMTAIILGLIGAVLIFSDTGFKNLLPSNIQTRLQSINFAQHSVLERGTFYMDAIKLWKDYPILGAGGGAWAALYEKYQNNPYVSRQAHNFFLQYLVEVGILGVLVLLVFIASILLFYIKSYFKASQEKRDQYFVFFIFTLSLLSHSSIDFDLSYVYLGTLLFLSLGGMLAFTEPVPIKLKTENWVFHKTYPALILLLSIALFFTSVRLLSSNSSFDTYLKMIGKNQNYNEIAVPLNSAIKLSPNHPDYIMGFSSGSMFIPGKVTILDQLYRQTKDEQFYSESESLILSLKQKEPHNRLLVMGQLTHFQMKGQLEEALTLVNSELPNFPWQISLYEMGISLAADLGIQAKADGKAQNSSKYWNNALELHQTVLNRMELLKSLPKEQNQGQQFGVTKQMSISLGEIYFMRGEFQNSIAFLKPILTDQLDDQLNRLAARYYLAALNMQKQNDQALFEKLVAKDPTEQQQIEALISSANVSR</sequence>
<feature type="domain" description="O-antigen ligase-related" evidence="6">
    <location>
        <begin position="228"/>
        <end position="455"/>
    </location>
</feature>
<dbReference type="Pfam" id="PF04932">
    <property type="entry name" value="Wzy_C"/>
    <property type="match status" value="1"/>
</dbReference>
<gene>
    <name evidence="7" type="ORF">GK047_25550</name>
</gene>
<evidence type="ECO:0000256" key="5">
    <source>
        <dbReference type="SAM" id="Phobius"/>
    </source>
</evidence>
<evidence type="ECO:0000256" key="2">
    <source>
        <dbReference type="ARBA" id="ARBA00022692"/>
    </source>
</evidence>
<dbReference type="InterPro" id="IPR051533">
    <property type="entry name" value="WaaL-like"/>
</dbReference>
<dbReference type="PANTHER" id="PTHR37422:SF13">
    <property type="entry name" value="LIPOPOLYSACCHARIDE BIOSYNTHESIS PROTEIN PA4999-RELATED"/>
    <property type="match status" value="1"/>
</dbReference>
<organism evidence="7">
    <name type="scientific">Paenibacillus sp. SYP-B3998</name>
    <dbReference type="NCBI Taxonomy" id="2678564"/>
    <lineage>
        <taxon>Bacteria</taxon>
        <taxon>Bacillati</taxon>
        <taxon>Bacillota</taxon>
        <taxon>Bacilli</taxon>
        <taxon>Bacillales</taxon>
        <taxon>Paenibacillaceae</taxon>
        <taxon>Paenibacillus</taxon>
    </lineage>
</organism>
<feature type="transmembrane region" description="Helical" evidence="5">
    <location>
        <begin position="133"/>
        <end position="156"/>
    </location>
</feature>
<proteinExistence type="predicted"/>
<accession>A0A6G4A5U4</accession>
<feature type="transmembrane region" description="Helical" evidence="5">
    <location>
        <begin position="82"/>
        <end position="102"/>
    </location>
</feature>
<evidence type="ECO:0000259" key="6">
    <source>
        <dbReference type="Pfam" id="PF04932"/>
    </source>
</evidence>
<keyword evidence="2 5" id="KW-0812">Transmembrane</keyword>
<keyword evidence="4 5" id="KW-0472">Membrane</keyword>
<dbReference type="GO" id="GO:0016020">
    <property type="term" value="C:membrane"/>
    <property type="evidence" value="ECO:0007669"/>
    <property type="project" value="UniProtKB-SubCell"/>
</dbReference>
<feature type="transmembrane region" description="Helical" evidence="5">
    <location>
        <begin position="439"/>
        <end position="466"/>
    </location>
</feature>
<feature type="transmembrane region" description="Helical" evidence="5">
    <location>
        <begin position="199"/>
        <end position="215"/>
    </location>
</feature>
<dbReference type="RefSeq" id="WP_163953064.1">
    <property type="nucleotide sequence ID" value="NZ_JAAIKC010000016.1"/>
</dbReference>
<dbReference type="EMBL" id="JAAIKC010000016">
    <property type="protein sequence ID" value="NEW09314.1"/>
    <property type="molecule type" value="Genomic_DNA"/>
</dbReference>
<evidence type="ECO:0000313" key="7">
    <source>
        <dbReference type="EMBL" id="NEW09314.1"/>
    </source>
</evidence>
<feature type="transmembrane region" description="Helical" evidence="5">
    <location>
        <begin position="540"/>
        <end position="558"/>
    </location>
</feature>